<evidence type="ECO:0000256" key="3">
    <source>
        <dbReference type="ARBA" id="ARBA00022692"/>
    </source>
</evidence>
<evidence type="ECO:0000256" key="1">
    <source>
        <dbReference type="ARBA" id="ARBA00004141"/>
    </source>
</evidence>
<dbReference type="EMBL" id="SNXY01000008">
    <property type="protein sequence ID" value="TDP84409.1"/>
    <property type="molecule type" value="Genomic_DNA"/>
</dbReference>
<feature type="transmembrane region" description="Helical" evidence="6">
    <location>
        <begin position="296"/>
        <end position="324"/>
    </location>
</feature>
<feature type="transmembrane region" description="Helical" evidence="6">
    <location>
        <begin position="230"/>
        <end position="248"/>
    </location>
</feature>
<keyword evidence="3 6" id="KW-0812">Transmembrane</keyword>
<evidence type="ECO:0000256" key="4">
    <source>
        <dbReference type="ARBA" id="ARBA00022989"/>
    </source>
</evidence>
<keyword evidence="8" id="KW-1185">Reference proteome</keyword>
<dbReference type="InterPro" id="IPR002549">
    <property type="entry name" value="AI-2E-like"/>
</dbReference>
<proteinExistence type="inferred from homology"/>
<gene>
    <name evidence="7" type="ORF">EDD54_3017</name>
</gene>
<comment type="caution">
    <text evidence="7">The sequence shown here is derived from an EMBL/GenBank/DDBJ whole genome shotgun (WGS) entry which is preliminary data.</text>
</comment>
<feature type="transmembrane region" description="Helical" evidence="6">
    <location>
        <begin position="58"/>
        <end position="83"/>
    </location>
</feature>
<evidence type="ECO:0000256" key="5">
    <source>
        <dbReference type="ARBA" id="ARBA00023136"/>
    </source>
</evidence>
<organism evidence="7 8">
    <name type="scientific">Oharaeibacter diazotrophicus</name>
    <dbReference type="NCBI Taxonomy" id="1920512"/>
    <lineage>
        <taxon>Bacteria</taxon>
        <taxon>Pseudomonadati</taxon>
        <taxon>Pseudomonadota</taxon>
        <taxon>Alphaproteobacteria</taxon>
        <taxon>Hyphomicrobiales</taxon>
        <taxon>Pleomorphomonadaceae</taxon>
        <taxon>Oharaeibacter</taxon>
    </lineage>
</organism>
<evidence type="ECO:0000256" key="6">
    <source>
        <dbReference type="SAM" id="Phobius"/>
    </source>
</evidence>
<dbReference type="Pfam" id="PF01594">
    <property type="entry name" value="AI-2E_transport"/>
    <property type="match status" value="1"/>
</dbReference>
<feature type="transmembrane region" description="Helical" evidence="6">
    <location>
        <begin position="254"/>
        <end position="275"/>
    </location>
</feature>
<keyword evidence="4 6" id="KW-1133">Transmembrane helix</keyword>
<evidence type="ECO:0000256" key="2">
    <source>
        <dbReference type="ARBA" id="ARBA00009773"/>
    </source>
</evidence>
<feature type="transmembrane region" description="Helical" evidence="6">
    <location>
        <begin position="148"/>
        <end position="168"/>
    </location>
</feature>
<accession>A0A4R6RDX6</accession>
<dbReference type="AlphaFoldDB" id="A0A4R6RDX6"/>
<dbReference type="GO" id="GO:0016020">
    <property type="term" value="C:membrane"/>
    <property type="evidence" value="ECO:0007669"/>
    <property type="project" value="UniProtKB-SubCell"/>
</dbReference>
<dbReference type="Proteomes" id="UP000294547">
    <property type="component" value="Unassembled WGS sequence"/>
</dbReference>
<protein>
    <submittedName>
        <fullName evidence="7">Putative PurR-regulated permease PerM</fullName>
    </submittedName>
</protein>
<dbReference type="RefSeq" id="WP_126540412.1">
    <property type="nucleotide sequence ID" value="NZ_BSPM01000002.1"/>
</dbReference>
<evidence type="ECO:0000313" key="8">
    <source>
        <dbReference type="Proteomes" id="UP000294547"/>
    </source>
</evidence>
<evidence type="ECO:0000313" key="7">
    <source>
        <dbReference type="EMBL" id="TDP84409.1"/>
    </source>
</evidence>
<name>A0A4R6RDX6_9HYPH</name>
<feature type="transmembrane region" description="Helical" evidence="6">
    <location>
        <begin position="196"/>
        <end position="218"/>
    </location>
</feature>
<comment type="similarity">
    <text evidence="2">Belongs to the autoinducer-2 exporter (AI-2E) (TC 2.A.86) family.</text>
</comment>
<sequence length="334" mass="36066">MSRIELSSFLIAGAALALALKFGLLAALLAGLMVHETVLLIAPWLRRSAGLDHEVGKAVALVLFTGVISLGLTIVILAAVPFLTNGSESVAALLRKMAEVVESARTYLPPWASEHLPDSADDLQAVAAKVLQDHAWEFQRIGQEVGRVLVHVFIGFIIGGLLLFRHSMPSTDNPAPLAAALRERWHRLCTSFRRVVFAQIRISALNTVLTAIYLTVILPRFGIDLPLVKTMIAVTFIAGLLPVIGNIISNTVIVVVSLSVSALAAVGSLAFLIFVHKLEYFINARIIGSRINARAWEMLTAMLVMESVFGIAGLIAAPVFYAYLKEELSSRGLV</sequence>
<keyword evidence="5 6" id="KW-0472">Membrane</keyword>
<comment type="subcellular location">
    <subcellularLocation>
        <location evidence="1">Membrane</location>
        <topology evidence="1">Multi-pass membrane protein</topology>
    </subcellularLocation>
</comment>
<dbReference type="OrthoDB" id="8113193at2"/>
<reference evidence="7 8" key="1">
    <citation type="submission" date="2019-03" db="EMBL/GenBank/DDBJ databases">
        <title>Genomic Encyclopedia of Type Strains, Phase IV (KMG-IV): sequencing the most valuable type-strain genomes for metagenomic binning, comparative biology and taxonomic classification.</title>
        <authorList>
            <person name="Goeker M."/>
        </authorList>
    </citation>
    <scope>NUCLEOTIDE SEQUENCE [LARGE SCALE GENOMIC DNA]</scope>
    <source>
        <strain evidence="7 8">DSM 102969</strain>
    </source>
</reference>